<dbReference type="InterPro" id="IPR058657">
    <property type="entry name" value="Mok11-13/Ags1-like_Ig"/>
</dbReference>
<dbReference type="InterPro" id="IPR013534">
    <property type="entry name" value="Starch_synth_cat_dom"/>
</dbReference>
<keyword evidence="9" id="KW-0732">Signal</keyword>
<keyword evidence="5" id="KW-0961">Cell wall biogenesis/degradation</keyword>
<accession>A0ABR4AGK3</accession>
<comment type="caution">
    <text evidence="11">The sequence shown here is derived from an EMBL/GenBank/DDBJ whole genome shotgun (WGS) entry which is preliminary data.</text>
</comment>
<dbReference type="CDD" id="cd11323">
    <property type="entry name" value="AmyAc_AGS"/>
    <property type="match status" value="1"/>
</dbReference>
<feature type="transmembrane region" description="Helical" evidence="8">
    <location>
        <begin position="2316"/>
        <end position="2333"/>
    </location>
</feature>
<dbReference type="InterPro" id="IPR058655">
    <property type="entry name" value="Mok11-14/Ags1-like"/>
</dbReference>
<keyword evidence="12" id="KW-1185">Reference proteome</keyword>
<feature type="transmembrane region" description="Helical" evidence="8">
    <location>
        <begin position="2197"/>
        <end position="2217"/>
    </location>
</feature>
<comment type="catalytic activity">
    <reaction evidence="6">
        <text>[(1-&gt;3)-alpha-D-glucosyl](n) + UDP-alpha-D-glucose = [(1-&gt;3)-alpha-D-glucosyl](n+1) + UDP + H(+)</text>
        <dbReference type="Rhea" id="RHEA:19749"/>
        <dbReference type="Rhea" id="RHEA-COMP:11150"/>
        <dbReference type="Rhea" id="RHEA-COMP:11151"/>
        <dbReference type="ChEBI" id="CHEBI:15378"/>
        <dbReference type="ChEBI" id="CHEBI:28100"/>
        <dbReference type="ChEBI" id="CHEBI:58223"/>
        <dbReference type="ChEBI" id="CHEBI:58885"/>
        <dbReference type="EC" id="2.4.1.183"/>
    </reaction>
</comment>
<evidence type="ECO:0000256" key="6">
    <source>
        <dbReference type="ARBA" id="ARBA00048960"/>
    </source>
</evidence>
<organism evidence="11 12">
    <name type="scientific">Stereocaulon virgatum</name>
    <dbReference type="NCBI Taxonomy" id="373712"/>
    <lineage>
        <taxon>Eukaryota</taxon>
        <taxon>Fungi</taxon>
        <taxon>Dikarya</taxon>
        <taxon>Ascomycota</taxon>
        <taxon>Pezizomycotina</taxon>
        <taxon>Lecanoromycetes</taxon>
        <taxon>OSLEUM clade</taxon>
        <taxon>Lecanoromycetidae</taxon>
        <taxon>Lecanorales</taxon>
        <taxon>Lecanorineae</taxon>
        <taxon>Stereocaulaceae</taxon>
        <taxon>Stereocaulon</taxon>
    </lineage>
</organism>
<feature type="transmembrane region" description="Helical" evidence="8">
    <location>
        <begin position="2383"/>
        <end position="2402"/>
    </location>
</feature>
<feature type="signal peptide" evidence="9">
    <location>
        <begin position="1"/>
        <end position="23"/>
    </location>
</feature>
<dbReference type="InterPro" id="IPR058654">
    <property type="entry name" value="Mok11-14/Ags1-like_TM"/>
</dbReference>
<dbReference type="Pfam" id="PF26127">
    <property type="entry name" value="12TM_Mok13"/>
    <property type="match status" value="1"/>
</dbReference>
<dbReference type="CDD" id="cd03791">
    <property type="entry name" value="GT5_Glycogen_synthase_DULL1-like"/>
    <property type="match status" value="1"/>
</dbReference>
<reference evidence="11 12" key="1">
    <citation type="submission" date="2024-09" db="EMBL/GenBank/DDBJ databases">
        <title>Rethinking Asexuality: The Enigmatic Case of Functional Sexual Genes in Lepraria (Stereocaulaceae).</title>
        <authorList>
            <person name="Doellman M."/>
            <person name="Sun Y."/>
            <person name="Barcenas-Pena A."/>
            <person name="Lumbsch H.T."/>
            <person name="Grewe F."/>
        </authorList>
    </citation>
    <scope>NUCLEOTIDE SEQUENCE [LARGE SCALE GENOMIC DNA]</scope>
    <source>
        <strain evidence="11 12">Mercado 3170</strain>
    </source>
</reference>
<feature type="compositionally biased region" description="Low complexity" evidence="7">
    <location>
        <begin position="1696"/>
        <end position="1705"/>
    </location>
</feature>
<feature type="region of interest" description="Disordered" evidence="7">
    <location>
        <begin position="1888"/>
        <end position="1958"/>
    </location>
</feature>
<evidence type="ECO:0000256" key="4">
    <source>
        <dbReference type="ARBA" id="ARBA00022679"/>
    </source>
</evidence>
<dbReference type="EC" id="2.4.1.183" evidence="2"/>
<proteinExistence type="inferred from homology"/>
<dbReference type="InterPro" id="IPR006047">
    <property type="entry name" value="GH13_cat_dom"/>
</dbReference>
<feature type="transmembrane region" description="Helical" evidence="8">
    <location>
        <begin position="2427"/>
        <end position="2447"/>
    </location>
</feature>
<dbReference type="Pfam" id="PF26111">
    <property type="entry name" value="Ig_Mok13"/>
    <property type="match status" value="1"/>
</dbReference>
<sequence>MYRSVLFGPIITILALLTTVSICIRYEPEQVLWNLNQNKTAIEVMDYWGVWDNHTYNPSPDNWRFPFYTLMLDRFVNGDPTNDNANGTAWEHDLTGTQLRHGGDIQGLVDTLDYLAGMGIKGIYLAGSPMINFPWGSDGFSPLDLTLLDPHFATIDVWRQAIDAMHARGMYVILDNTMATLGDLIGFEGNLNVSTPLNFHEYNALWKTSRRYHDFSFNNTELDSCNVAYPRWWDDYGEQVTRNGTENFIGCRDSEFDQYGDVAAFDIYPEWQRQISKFASVQDRLREWNPSVRGKIQHLSCIQIQMLDIDGFRMDKGQEITVDAQGEFADHIRQCAVALGKHNFFIPGEIVSGNAFGAVYLGRGKEPSMAVNDTNKAVRLTTDNADDSLFIRAKGKNAFDAACFHYSTYRSLMRFLGMDGNLAATGETPVDFIEAWNAFIQTNDMINPNTGIFDPRHMYGCQNQDNFRWPTIDNGTQKQVLGNFITTLLLPGIPLLEWGEEQAYYVLDNTASNYVFGRQPMSSATAWQDHGCYTVGNAKFATWPDGSYKDGCKDDWNSLDHRDPSHPIRNLFTVMFEMRDRYPVLNDGFYVQSIAKQTHPIYLIGSMGTATETGLWSVRRSGWPDVQDFTHEGQKLQDVWLVFHNNNTEVTYSFDCSGNQTGLLAPFDKGTTVKNLFYPYDEVTLGSVPQKLKLDQSTEVSGCLESMTLPAYGFKAFVPIDRWLRPSPVITKFNPGHDNRILSTTGAGKQQNVSIEILFSDEMNCDHVQNALSVTSTTETGIIPSFQEIICENVNDTTARVSDYTGPVTNQLPAVWKISANLVNVSDGVHSIDIVNVTNKAGNAHTNAVNHFLLRIGQADNPMVFPRTANYSTSLLYENADKSLYVSHKAAGADKFRYSTNWGSTWSEWETYTGGNTSLKTLAWSGTKSQAWSGNHVQIEYWSKKTGSSNHAQQGDLAGTNEIARRYPHVFIHGSFNEYGYDSGLEQTMKQDAIGLWQYDFMTEWPSQFQCNVWGSNPDGQPDLTRAFGDVDSDGVLDLLSPVSLLKNVVNLSVYPPSPYVAYHITMNDADLRYYVRPTGSRFVQALVYGLLAAIPILTGSIGVWLYLGVFYDVKFNKVGRRAQHGILPVAVKEKLHFDAMKDKLHLERWLPNKSSALLEKMERNQSGVLANANRKTILIATMEYDIADWEIKIKIGGLGVMAQTMSRHLEHQDLIWVVPCVSGIRYPTDQRARPIVVKILDTEYTIQVQYHHLRNITYVLLDAPVFRQQTKEDPYPARMDDIDSAVYYSAWNQSIAEVIRRFPIDLYHINDYHGAVAPLHLLPRVIPCCLSLHNAEFQGLWPIRTPSEFSEVCRIYNLKPEIVSDYVQFGEVFNLLHAGASYLRVWQRGYGAAGVSTKYGKRSFARYPILWGLNKVAGLPNPDPTDTEEWDKQLPKGKDVVVNEAFEAGRSTLKRQAQEWASLKTDPDAELFVFVGRWSMQKGIDLIADVFPAILEEHSKVQLICIGPVIDLYGKFAALKLGRLMQMYPDRVYSKPEFTALPPFIFSGAEFALIPSRDEPFGLVAVEFGRKGALGVGARVGGLGNMPGWWFTIESTTTKHLISQFKTAIKAAISSKTSVRAEMRARAALQRFPIAQWKENLSVMQDTAIKLSQKQAFKERSKPSIFYNQGSGISTPRRFWSGQSSMPNTVPPSGLPSAAPSGQSTRASSPAGEGNGRRGPLSLGLRVGPGHTPKREGRRRKRLTKSNPASRASSIGPSSAPNSRNASPVRRFKRKNKSQVRDSALDTTSEDIPAMPPLPERLNGRLPAVPPLTEELQSRIVSRFTEDTDQDGNDSGNESQGDVRRLRFISMIGEDTQGGSISGDERTDIEDDPIEAVVDEYILSPEEQAASKEQRRAAALRISDTSSKSDDSGGTSRSATTRGNVAEDEILPIGPPTANDTLRSPHLGNAPAQEQSTTAPAAAYLSLGTVLQGKKDYKLQSVEPFFTDPTGLYYNAFEKKLKKLNGKSSEGILCVEEYLTMSEKDWFNRFRNVKMGKSAASTPASSVFRLPLVRHNSDGSANSDTLDANGDAEYNRAEQYLLNEDYKPPTGVKKILLTRIGQWPLYSFLLAFGQIIAANSYQITLLTGAVGQAAEKLYIIASIYLISSIIWWIVFRTWKSIYVLSAPFAAYGLAFFFLGLAPYGKTEVARGWVQNVATAFYAMASASGAFYFALNFGSEGSVPIATWSFRACVIQGSQQFYVVALWFWGSQLTNLTINGVITSHLVAYGPALTGITIPTALLLWAIGVILYLGLPDYYRQKPGQIPSFYKSVTRRKVVLWFFVTVLIQNYWLSAPYGRNWRYLFNSQHAPAWTIWLLVLGFFVLLWALLLWLFSDLSKRHSWILPMFAVGLGAPRWCQMLWGTSGMGYWVPWAGSPLAGALAGRALWLWLGVLDAVQGVGFGMILLQTLTRFHVVFALVCAQVLGSVATIVARATSPDKDGPGGVFPNLAMSLDGLKSPVFWIAMLMQLAICVGFFRWFRKEQLTKP</sequence>
<keyword evidence="3" id="KW-0328">Glycosyltransferase</keyword>
<dbReference type="Pfam" id="PF26114">
    <property type="entry name" value="Ig_2_Mok13"/>
    <property type="match status" value="1"/>
</dbReference>
<dbReference type="PANTHER" id="PTHR47182">
    <property type="entry name" value="CELL WALL ALPHA-1,3-GLUCAN SYNTHASE AGS1-RELATED"/>
    <property type="match status" value="1"/>
</dbReference>
<name>A0ABR4AGK3_9LECA</name>
<dbReference type="PANTHER" id="PTHR47182:SF2">
    <property type="entry name" value="CELL WALL ALPHA-1,3-GLUCAN SYNTHASE AGS1"/>
    <property type="match status" value="1"/>
</dbReference>
<evidence type="ECO:0000313" key="11">
    <source>
        <dbReference type="EMBL" id="KAL2043834.1"/>
    </source>
</evidence>
<feature type="domain" description="Glycosyl hydrolase family 13 catalytic" evidence="10">
    <location>
        <begin position="69"/>
        <end position="525"/>
    </location>
</feature>
<protein>
    <recommendedName>
        <fullName evidence="2">alpha-1,3-glucan synthase</fullName>
        <ecNumber evidence="2">2.4.1.183</ecNumber>
    </recommendedName>
</protein>
<dbReference type="SUPFAM" id="SSF53756">
    <property type="entry name" value="UDP-Glycosyltransferase/glycogen phosphorylase"/>
    <property type="match status" value="1"/>
</dbReference>
<feature type="compositionally biased region" description="Polar residues" evidence="7">
    <location>
        <begin position="1746"/>
        <end position="1757"/>
    </location>
</feature>
<evidence type="ECO:0000256" key="9">
    <source>
        <dbReference type="SAM" id="SignalP"/>
    </source>
</evidence>
<evidence type="ECO:0000256" key="5">
    <source>
        <dbReference type="ARBA" id="ARBA00023316"/>
    </source>
</evidence>
<dbReference type="EMBL" id="JBEFKJ010000010">
    <property type="protein sequence ID" value="KAL2043834.1"/>
    <property type="molecule type" value="Genomic_DNA"/>
</dbReference>
<dbReference type="Gene3D" id="3.20.20.80">
    <property type="entry name" value="Glycosidases"/>
    <property type="match status" value="1"/>
</dbReference>
<keyword evidence="8" id="KW-0812">Transmembrane</keyword>
<dbReference type="Pfam" id="PF00128">
    <property type="entry name" value="Alpha-amylase"/>
    <property type="match status" value="1"/>
</dbReference>
<dbReference type="InterPro" id="IPR058658">
    <property type="entry name" value="Mok11-13/Ags1-like_Ig_2"/>
</dbReference>
<dbReference type="InterPro" id="IPR017853">
    <property type="entry name" value="GH"/>
</dbReference>
<feature type="region of interest" description="Disordered" evidence="7">
    <location>
        <begin position="1678"/>
        <end position="1808"/>
    </location>
</feature>
<evidence type="ECO:0000256" key="2">
    <source>
        <dbReference type="ARBA" id="ARBA00012688"/>
    </source>
</evidence>
<feature type="transmembrane region" description="Helical" evidence="8">
    <location>
        <begin position="2269"/>
        <end position="2295"/>
    </location>
</feature>
<feature type="transmembrane region" description="Helical" evidence="8">
    <location>
        <begin position="2138"/>
        <end position="2155"/>
    </location>
</feature>
<feature type="transmembrane region" description="Helical" evidence="8">
    <location>
        <begin position="2501"/>
        <end position="2520"/>
    </location>
</feature>
<dbReference type="InterPro" id="IPR058656">
    <property type="entry name" value="Mok11-13/Ags1-like_GH"/>
</dbReference>
<gene>
    <name evidence="11" type="ORF">N7G274_003354</name>
</gene>
<keyword evidence="8" id="KW-0472">Membrane</keyword>
<feature type="transmembrane region" description="Helical" evidence="8">
    <location>
        <begin position="2454"/>
        <end position="2473"/>
    </location>
</feature>
<feature type="chain" id="PRO_5046421299" description="alpha-1,3-glucan synthase" evidence="9">
    <location>
        <begin position="24"/>
        <end position="2528"/>
    </location>
</feature>
<evidence type="ECO:0000313" key="12">
    <source>
        <dbReference type="Proteomes" id="UP001590950"/>
    </source>
</evidence>
<evidence type="ECO:0000256" key="8">
    <source>
        <dbReference type="SAM" id="Phobius"/>
    </source>
</evidence>
<evidence type="ECO:0000256" key="3">
    <source>
        <dbReference type="ARBA" id="ARBA00022676"/>
    </source>
</evidence>
<feature type="region of interest" description="Disordered" evidence="7">
    <location>
        <begin position="1825"/>
        <end position="1844"/>
    </location>
</feature>
<dbReference type="SMART" id="SM00642">
    <property type="entry name" value="Aamy"/>
    <property type="match status" value="1"/>
</dbReference>
<feature type="transmembrane region" description="Helical" evidence="8">
    <location>
        <begin position="2162"/>
        <end position="2185"/>
    </location>
</feature>
<evidence type="ECO:0000259" key="10">
    <source>
        <dbReference type="SMART" id="SM00642"/>
    </source>
</evidence>
<dbReference type="Pfam" id="PF08323">
    <property type="entry name" value="Glyco_transf_5"/>
    <property type="match status" value="1"/>
</dbReference>
<keyword evidence="4" id="KW-0808">Transferase</keyword>
<dbReference type="Pfam" id="PF26122">
    <property type="entry name" value="CBM_Mok13"/>
    <property type="match status" value="1"/>
</dbReference>
<evidence type="ECO:0000256" key="7">
    <source>
        <dbReference type="SAM" id="MobiDB-lite"/>
    </source>
</evidence>
<dbReference type="SUPFAM" id="SSF51445">
    <property type="entry name" value="(Trans)glycosidases"/>
    <property type="match status" value="1"/>
</dbReference>
<dbReference type="InterPro" id="IPR058659">
    <property type="entry name" value="Mok11-13/Ags1-like_CBM"/>
</dbReference>
<comment type="similarity">
    <text evidence="1">Belongs to the glycosyltransferase group 1 family.</text>
</comment>
<dbReference type="Gene3D" id="3.40.50.2000">
    <property type="entry name" value="Glycogen Phosphorylase B"/>
    <property type="match status" value="2"/>
</dbReference>
<dbReference type="Pfam" id="PF26108">
    <property type="entry name" value="GH_Mok13"/>
    <property type="match status" value="1"/>
</dbReference>
<dbReference type="Proteomes" id="UP001590950">
    <property type="component" value="Unassembled WGS sequence"/>
</dbReference>
<feature type="compositionally biased region" description="Low complexity" evidence="7">
    <location>
        <begin position="1758"/>
        <end position="1769"/>
    </location>
</feature>
<keyword evidence="8" id="KW-1133">Transmembrane helix</keyword>
<feature type="transmembrane region" description="Helical" evidence="8">
    <location>
        <begin position="2353"/>
        <end position="2374"/>
    </location>
</feature>
<evidence type="ECO:0000256" key="1">
    <source>
        <dbReference type="ARBA" id="ARBA00006122"/>
    </source>
</evidence>